<protein>
    <recommendedName>
        <fullName evidence="6">HTH-type transcriptional regulator SarZ</fullName>
    </recommendedName>
    <alternativeName>
        <fullName evidence="7">Staphylococcal accessory regulator Z</fullName>
    </alternativeName>
</protein>
<dbReference type="GO" id="GO:0003677">
    <property type="term" value="F:DNA binding"/>
    <property type="evidence" value="ECO:0007669"/>
    <property type="project" value="UniProtKB-KW"/>
</dbReference>
<dbReference type="SMART" id="SM00347">
    <property type="entry name" value="HTH_MARR"/>
    <property type="match status" value="1"/>
</dbReference>
<dbReference type="SUPFAM" id="SSF46785">
    <property type="entry name" value="Winged helix' DNA-binding domain"/>
    <property type="match status" value="1"/>
</dbReference>
<dbReference type="Gene3D" id="1.10.10.10">
    <property type="entry name" value="Winged helix-like DNA-binding domain superfamily/Winged helix DNA-binding domain"/>
    <property type="match status" value="1"/>
</dbReference>
<dbReference type="GO" id="GO:0005737">
    <property type="term" value="C:cytoplasm"/>
    <property type="evidence" value="ECO:0007669"/>
    <property type="project" value="UniProtKB-SubCell"/>
</dbReference>
<reference evidence="9 10" key="1">
    <citation type="submission" date="2015-07" db="EMBL/GenBank/DDBJ databases">
        <title>Lactobacillus korensis/26-25/ whole genome sequencing.</title>
        <authorList>
            <person name="Kim M.K."/>
            <person name="Im W.-T."/>
            <person name="Srinivasan S."/>
            <person name="Lee J.-J."/>
        </authorList>
    </citation>
    <scope>NUCLEOTIDE SEQUENCE [LARGE SCALE GENOMIC DNA]</scope>
    <source>
        <strain evidence="9 10">26-25</strain>
    </source>
</reference>
<evidence type="ECO:0000313" key="9">
    <source>
        <dbReference type="EMBL" id="AKP65194.1"/>
    </source>
</evidence>
<dbReference type="PANTHER" id="PTHR42756">
    <property type="entry name" value="TRANSCRIPTIONAL REGULATOR, MARR"/>
    <property type="match status" value="1"/>
</dbReference>
<dbReference type="Pfam" id="PF22381">
    <property type="entry name" value="Staph_reg_Sar_Rot"/>
    <property type="match status" value="1"/>
</dbReference>
<dbReference type="GO" id="GO:0003700">
    <property type="term" value="F:DNA-binding transcription factor activity"/>
    <property type="evidence" value="ECO:0007669"/>
    <property type="project" value="InterPro"/>
</dbReference>
<dbReference type="EMBL" id="CP012033">
    <property type="protein sequence ID" value="AKP65194.1"/>
    <property type="molecule type" value="Genomic_DNA"/>
</dbReference>
<comment type="subcellular location">
    <subcellularLocation>
        <location evidence="1">Cytoplasm</location>
    </subcellularLocation>
</comment>
<organism evidence="9 10">
    <name type="scientific">Levilactobacillus koreensis</name>
    <dbReference type="NCBI Taxonomy" id="637971"/>
    <lineage>
        <taxon>Bacteria</taxon>
        <taxon>Bacillati</taxon>
        <taxon>Bacillota</taxon>
        <taxon>Bacilli</taxon>
        <taxon>Lactobacillales</taxon>
        <taxon>Lactobacillaceae</taxon>
        <taxon>Levilactobacillus</taxon>
    </lineage>
</organism>
<keyword evidence="10" id="KW-1185">Reference proteome</keyword>
<dbReference type="AlphaFoldDB" id="A0AAC8UXA5"/>
<gene>
    <name evidence="9" type="ORF">ABN16_09395</name>
</gene>
<dbReference type="InterPro" id="IPR036390">
    <property type="entry name" value="WH_DNA-bd_sf"/>
</dbReference>
<sequence length="146" mass="16968">MAPDDMTLTNQLCFSVYHASRLFTKFYKQALEPFQLTYPQYLVLLSLWEEDRQPLHKLGERLDFGSNTLTPLLKRMETNGWLTRSLPATDHRQLIVSLTEQARDTKPEIFAAIHQCVAQQNVDVSKYNDTLAMNHELIATLQRMLK</sequence>
<evidence type="ECO:0000256" key="2">
    <source>
        <dbReference type="ARBA" id="ARBA00023015"/>
    </source>
</evidence>
<proteinExistence type="inferred from homology"/>
<dbReference type="RefSeq" id="WP_048735274.1">
    <property type="nucleotide sequence ID" value="NZ_CP012033.1"/>
</dbReference>
<evidence type="ECO:0000256" key="5">
    <source>
        <dbReference type="ARBA" id="ARBA00046337"/>
    </source>
</evidence>
<keyword evidence="3" id="KW-0238">DNA-binding</keyword>
<keyword evidence="4" id="KW-0804">Transcription</keyword>
<accession>A0AAC8UXA5</accession>
<dbReference type="PANTHER" id="PTHR42756:SF1">
    <property type="entry name" value="TRANSCRIPTIONAL REPRESSOR OF EMRAB OPERON"/>
    <property type="match status" value="1"/>
</dbReference>
<evidence type="ECO:0000256" key="3">
    <source>
        <dbReference type="ARBA" id="ARBA00023125"/>
    </source>
</evidence>
<feature type="domain" description="HTH marR-type" evidence="8">
    <location>
        <begin position="9"/>
        <end position="146"/>
    </location>
</feature>
<evidence type="ECO:0000256" key="4">
    <source>
        <dbReference type="ARBA" id="ARBA00023163"/>
    </source>
</evidence>
<dbReference type="InterPro" id="IPR036388">
    <property type="entry name" value="WH-like_DNA-bd_sf"/>
</dbReference>
<evidence type="ECO:0000313" key="10">
    <source>
        <dbReference type="Proteomes" id="UP000036000"/>
    </source>
</evidence>
<dbReference type="Proteomes" id="UP000036000">
    <property type="component" value="Chromosome"/>
</dbReference>
<evidence type="ECO:0000256" key="6">
    <source>
        <dbReference type="ARBA" id="ARBA00047188"/>
    </source>
</evidence>
<evidence type="ECO:0000256" key="7">
    <source>
        <dbReference type="ARBA" id="ARBA00047207"/>
    </source>
</evidence>
<evidence type="ECO:0000256" key="1">
    <source>
        <dbReference type="ARBA" id="ARBA00004496"/>
    </source>
</evidence>
<dbReference type="PROSITE" id="PS50995">
    <property type="entry name" value="HTH_MARR_2"/>
    <property type="match status" value="1"/>
</dbReference>
<keyword evidence="2" id="KW-0805">Transcription regulation</keyword>
<name>A0AAC8UXA5_9LACO</name>
<dbReference type="InterPro" id="IPR055166">
    <property type="entry name" value="Transc_reg_Sar_Rot_HTH"/>
</dbReference>
<comment type="similarity">
    <text evidence="5">Belongs to the SarZ family.</text>
</comment>
<evidence type="ECO:0000259" key="8">
    <source>
        <dbReference type="PROSITE" id="PS50995"/>
    </source>
</evidence>
<dbReference type="KEGG" id="lko:ABN16_09395"/>
<dbReference type="InterPro" id="IPR000835">
    <property type="entry name" value="HTH_MarR-typ"/>
</dbReference>